<sequence length="84" mass="9460">MENAERFSDQAAKIAALARAIRRAGVSLIDRVAMLETIEQLATLAESEAALDRNCIEYFCDCPPDQWDCIEYQLNNESDPVTKH</sequence>
<name>A0ABX8UNZ6_9BURK</name>
<evidence type="ECO:0000313" key="1">
    <source>
        <dbReference type="EMBL" id="QYD70727.1"/>
    </source>
</evidence>
<reference evidence="1 2" key="1">
    <citation type="submission" date="2021-07" db="EMBL/GenBank/DDBJ databases">
        <title>Paraburkholderia edwinii protects Aspergillus sp. from phenazines by acting as a toxin sponge.</title>
        <authorList>
            <person name="Dahlstrom K.M."/>
            <person name="Newman D.K."/>
        </authorList>
    </citation>
    <scope>NUCLEOTIDE SEQUENCE [LARGE SCALE GENOMIC DNA]</scope>
    <source>
        <strain evidence="1 2">Pe01</strain>
    </source>
</reference>
<dbReference type="RefSeq" id="WP_219800031.1">
    <property type="nucleotide sequence ID" value="NZ_CP080095.1"/>
</dbReference>
<proteinExistence type="predicted"/>
<evidence type="ECO:0008006" key="3">
    <source>
        <dbReference type="Google" id="ProtNLM"/>
    </source>
</evidence>
<dbReference type="Proteomes" id="UP000826462">
    <property type="component" value="Chromosome 1"/>
</dbReference>
<protein>
    <recommendedName>
        <fullName evidence="3">Transcriptional regulator</fullName>
    </recommendedName>
</protein>
<accession>A0ABX8UNZ6</accession>
<dbReference type="EMBL" id="CP080095">
    <property type="protein sequence ID" value="QYD70727.1"/>
    <property type="molecule type" value="Genomic_DNA"/>
</dbReference>
<evidence type="ECO:0000313" key="2">
    <source>
        <dbReference type="Proteomes" id="UP000826462"/>
    </source>
</evidence>
<gene>
    <name evidence="1" type="ORF">KZJ38_10845</name>
</gene>
<keyword evidence="2" id="KW-1185">Reference proteome</keyword>
<organism evidence="1 2">
    <name type="scientific">Paraburkholderia edwinii</name>
    <dbReference type="NCBI Taxonomy" id="2861782"/>
    <lineage>
        <taxon>Bacteria</taxon>
        <taxon>Pseudomonadati</taxon>
        <taxon>Pseudomonadota</taxon>
        <taxon>Betaproteobacteria</taxon>
        <taxon>Burkholderiales</taxon>
        <taxon>Burkholderiaceae</taxon>
        <taxon>Paraburkholderia</taxon>
    </lineage>
</organism>